<feature type="compositionally biased region" description="Low complexity" evidence="4">
    <location>
        <begin position="384"/>
        <end position="394"/>
    </location>
</feature>
<evidence type="ECO:0000313" key="6">
    <source>
        <dbReference type="Proteomes" id="UP000615446"/>
    </source>
</evidence>
<evidence type="ECO:0000256" key="4">
    <source>
        <dbReference type="SAM" id="MobiDB-lite"/>
    </source>
</evidence>
<comment type="caution">
    <text evidence="5">The sequence shown here is derived from an EMBL/GenBank/DDBJ whole genome shotgun (WGS) entry which is preliminary data.</text>
</comment>
<dbReference type="OrthoDB" id="194358at2759"/>
<feature type="region of interest" description="Disordered" evidence="4">
    <location>
        <begin position="339"/>
        <end position="444"/>
    </location>
</feature>
<dbReference type="InterPro" id="IPR002110">
    <property type="entry name" value="Ankyrin_rpt"/>
</dbReference>
<dbReference type="Proteomes" id="UP000615446">
    <property type="component" value="Unassembled WGS sequence"/>
</dbReference>
<evidence type="ECO:0000256" key="3">
    <source>
        <dbReference type="PROSITE-ProRule" id="PRU00023"/>
    </source>
</evidence>
<protein>
    <submittedName>
        <fullName evidence="5">Ankyrin repeat-containing domain protein</fullName>
    </submittedName>
</protein>
<dbReference type="Pfam" id="PF12796">
    <property type="entry name" value="Ank_2"/>
    <property type="match status" value="2"/>
</dbReference>
<feature type="compositionally biased region" description="Low complexity" evidence="4">
    <location>
        <begin position="339"/>
        <end position="350"/>
    </location>
</feature>
<dbReference type="PROSITE" id="PS50297">
    <property type="entry name" value="ANK_REP_REGION"/>
    <property type="match status" value="3"/>
</dbReference>
<feature type="repeat" description="ANK" evidence="3">
    <location>
        <begin position="69"/>
        <end position="101"/>
    </location>
</feature>
<dbReference type="Gene3D" id="1.25.40.20">
    <property type="entry name" value="Ankyrin repeat-containing domain"/>
    <property type="match status" value="1"/>
</dbReference>
<name>A0A8H3KUY1_9GLOM</name>
<feature type="compositionally biased region" description="Basic residues" evidence="4">
    <location>
        <begin position="204"/>
        <end position="222"/>
    </location>
</feature>
<accession>A0A8H3KUY1</accession>
<dbReference type="PANTHER" id="PTHR24173:SF74">
    <property type="entry name" value="ANKYRIN REPEAT DOMAIN-CONTAINING PROTEIN 16"/>
    <property type="match status" value="1"/>
</dbReference>
<evidence type="ECO:0000256" key="1">
    <source>
        <dbReference type="ARBA" id="ARBA00022737"/>
    </source>
</evidence>
<feature type="repeat" description="ANK" evidence="3">
    <location>
        <begin position="121"/>
        <end position="153"/>
    </location>
</feature>
<dbReference type="SUPFAM" id="SSF48403">
    <property type="entry name" value="Ankyrin repeat"/>
    <property type="match status" value="1"/>
</dbReference>
<organism evidence="5 6">
    <name type="scientific">Rhizophagus clarus</name>
    <dbReference type="NCBI Taxonomy" id="94130"/>
    <lineage>
        <taxon>Eukaryota</taxon>
        <taxon>Fungi</taxon>
        <taxon>Fungi incertae sedis</taxon>
        <taxon>Mucoromycota</taxon>
        <taxon>Glomeromycotina</taxon>
        <taxon>Glomeromycetes</taxon>
        <taxon>Glomerales</taxon>
        <taxon>Glomeraceae</taxon>
        <taxon>Rhizophagus</taxon>
    </lineage>
</organism>
<feature type="repeat" description="ANK" evidence="3">
    <location>
        <begin position="154"/>
        <end position="179"/>
    </location>
</feature>
<proteinExistence type="predicted"/>
<gene>
    <name evidence="5" type="ORF">RCL2_000177200</name>
</gene>
<evidence type="ECO:0000256" key="2">
    <source>
        <dbReference type="ARBA" id="ARBA00023043"/>
    </source>
</evidence>
<dbReference type="EMBL" id="BLAL01000011">
    <property type="protein sequence ID" value="GES74279.1"/>
    <property type="molecule type" value="Genomic_DNA"/>
</dbReference>
<dbReference type="AlphaFoldDB" id="A0A8H3KUY1"/>
<dbReference type="PANTHER" id="PTHR24173">
    <property type="entry name" value="ANKYRIN REPEAT CONTAINING"/>
    <property type="match status" value="1"/>
</dbReference>
<sequence length="499" mass="54932">MINKVFKSSTKRIFLTNYLAVVIRVNMSRSKTISTDHNNLGLHSGAAAGNLGLVKFALDHGQPIDSVLNGVLPIHVACINDHVSVVQYLIERGADVNAPRLSHKYNGTEKSRSTDQTVGTTGSTALHFAAANGCTQTVELLLKNGATVDVADKYGSTPLSVAMAKNHADVVELLKTYGAIQAAEKQKLLQDDSTHTKITTNNLKSKRPKEKSSKIAKSKKKPALITTKFTPRTRRPSLPVQFEKNELNNNSMENVILKRQPSKSMELPSHLKPREEIFKDDEFVSDNNETMTIDSLDKPSIDISYHSLDESSSDVKKLKSPTKELFRKSLTLTRQLTSTSLTSLASSNKSRSPDRRFSFSSSPVTPQSNPSAISLLMTPPDIPGSPSTTSTAPTEYGGDPDYISLPPVVAEKKKRRSTDPLSELKTKKWNNNETNDDGKMSRSMSEGSGVNFFFTSSNKKQHISSENYRPMQHNSNNRKPSFSMKGFFGKLTDLILGKS</sequence>
<evidence type="ECO:0000313" key="5">
    <source>
        <dbReference type="EMBL" id="GES74279.1"/>
    </source>
</evidence>
<reference evidence="5" key="1">
    <citation type="submission" date="2019-10" db="EMBL/GenBank/DDBJ databases">
        <title>Conservation and host-specific expression of non-tandemly repeated heterogenous ribosome RNA gene in arbuscular mycorrhizal fungi.</title>
        <authorList>
            <person name="Maeda T."/>
            <person name="Kobayashi Y."/>
            <person name="Nakagawa T."/>
            <person name="Ezawa T."/>
            <person name="Yamaguchi K."/>
            <person name="Bino T."/>
            <person name="Nishimoto Y."/>
            <person name="Shigenobu S."/>
            <person name="Kawaguchi M."/>
        </authorList>
    </citation>
    <scope>NUCLEOTIDE SEQUENCE</scope>
    <source>
        <strain evidence="5">HR1</strain>
    </source>
</reference>
<dbReference type="PROSITE" id="PS50088">
    <property type="entry name" value="ANK_REPEAT"/>
    <property type="match status" value="3"/>
</dbReference>
<keyword evidence="1" id="KW-0677">Repeat</keyword>
<keyword evidence="2 3" id="KW-0040">ANK repeat</keyword>
<feature type="region of interest" description="Disordered" evidence="4">
    <location>
        <begin position="193"/>
        <end position="230"/>
    </location>
</feature>
<dbReference type="InterPro" id="IPR036770">
    <property type="entry name" value="Ankyrin_rpt-contain_sf"/>
</dbReference>
<dbReference type="SMART" id="SM00248">
    <property type="entry name" value="ANK"/>
    <property type="match status" value="4"/>
</dbReference>